<evidence type="ECO:0000313" key="11">
    <source>
        <dbReference type="Proteomes" id="UP001500037"/>
    </source>
</evidence>
<evidence type="ECO:0000256" key="1">
    <source>
        <dbReference type="ARBA" id="ARBA00012513"/>
    </source>
</evidence>
<dbReference type="CDD" id="cd14014">
    <property type="entry name" value="STKc_PknB_like"/>
    <property type="match status" value="1"/>
</dbReference>
<evidence type="ECO:0000256" key="5">
    <source>
        <dbReference type="ARBA" id="ARBA00022777"/>
    </source>
</evidence>
<evidence type="ECO:0000256" key="2">
    <source>
        <dbReference type="ARBA" id="ARBA00022527"/>
    </source>
</evidence>
<evidence type="ECO:0000256" key="4">
    <source>
        <dbReference type="ARBA" id="ARBA00022741"/>
    </source>
</evidence>
<feature type="compositionally biased region" description="Low complexity" evidence="8">
    <location>
        <begin position="502"/>
        <end position="515"/>
    </location>
</feature>
<keyword evidence="3" id="KW-0808">Transferase</keyword>
<dbReference type="Pfam" id="PF00069">
    <property type="entry name" value="Pkinase"/>
    <property type="match status" value="1"/>
</dbReference>
<gene>
    <name evidence="10" type="ORF">GCM10009665_73330</name>
</gene>
<reference evidence="11" key="1">
    <citation type="journal article" date="2019" name="Int. J. Syst. Evol. Microbiol.">
        <title>The Global Catalogue of Microorganisms (GCM) 10K type strain sequencing project: providing services to taxonomists for standard genome sequencing and annotation.</title>
        <authorList>
            <consortium name="The Broad Institute Genomics Platform"/>
            <consortium name="The Broad Institute Genome Sequencing Center for Infectious Disease"/>
            <person name="Wu L."/>
            <person name="Ma J."/>
        </authorList>
    </citation>
    <scope>NUCLEOTIDE SEQUENCE [LARGE SCALE GENOMIC DNA]</scope>
    <source>
        <strain evidence="11">JCM 13004</strain>
    </source>
</reference>
<feature type="domain" description="Protein kinase" evidence="9">
    <location>
        <begin position="18"/>
        <end position="277"/>
    </location>
</feature>
<evidence type="ECO:0000256" key="8">
    <source>
        <dbReference type="SAM" id="MobiDB-lite"/>
    </source>
</evidence>
<evidence type="ECO:0000259" key="9">
    <source>
        <dbReference type="PROSITE" id="PS50011"/>
    </source>
</evidence>
<keyword evidence="5" id="KW-0418">Kinase</keyword>
<feature type="binding site" evidence="7">
    <location>
        <position position="47"/>
    </location>
    <ligand>
        <name>ATP</name>
        <dbReference type="ChEBI" id="CHEBI:30616"/>
    </ligand>
</feature>
<comment type="caution">
    <text evidence="10">The sequence shown here is derived from an EMBL/GenBank/DDBJ whole genome shotgun (WGS) entry which is preliminary data.</text>
</comment>
<dbReference type="EC" id="2.7.11.1" evidence="1"/>
<dbReference type="EMBL" id="BAAALF010000260">
    <property type="protein sequence ID" value="GAA1275508.1"/>
    <property type="molecule type" value="Genomic_DNA"/>
</dbReference>
<dbReference type="PANTHER" id="PTHR43289:SF6">
    <property type="entry name" value="SERINE_THREONINE-PROTEIN KINASE NEKL-3"/>
    <property type="match status" value="1"/>
</dbReference>
<dbReference type="Gene3D" id="3.30.200.20">
    <property type="entry name" value="Phosphorylase Kinase, domain 1"/>
    <property type="match status" value="1"/>
</dbReference>
<dbReference type="InterPro" id="IPR008271">
    <property type="entry name" value="Ser/Thr_kinase_AS"/>
</dbReference>
<keyword evidence="4 7" id="KW-0547">Nucleotide-binding</keyword>
<accession>A0ABP4HQS2</accession>
<evidence type="ECO:0000256" key="7">
    <source>
        <dbReference type="PROSITE-ProRule" id="PRU10141"/>
    </source>
</evidence>
<feature type="region of interest" description="Disordered" evidence="8">
    <location>
        <begin position="374"/>
        <end position="446"/>
    </location>
</feature>
<dbReference type="SMART" id="SM00220">
    <property type="entry name" value="S_TKc"/>
    <property type="match status" value="1"/>
</dbReference>
<dbReference type="InterPro" id="IPR017441">
    <property type="entry name" value="Protein_kinase_ATP_BS"/>
</dbReference>
<evidence type="ECO:0000256" key="6">
    <source>
        <dbReference type="ARBA" id="ARBA00022840"/>
    </source>
</evidence>
<dbReference type="Proteomes" id="UP001500037">
    <property type="component" value="Unassembled WGS sequence"/>
</dbReference>
<dbReference type="PROSITE" id="PS00107">
    <property type="entry name" value="PROTEIN_KINASE_ATP"/>
    <property type="match status" value="1"/>
</dbReference>
<dbReference type="PANTHER" id="PTHR43289">
    <property type="entry name" value="MITOGEN-ACTIVATED PROTEIN KINASE KINASE KINASE 20-RELATED"/>
    <property type="match status" value="1"/>
</dbReference>
<dbReference type="SUPFAM" id="SSF56112">
    <property type="entry name" value="Protein kinase-like (PK-like)"/>
    <property type="match status" value="1"/>
</dbReference>
<dbReference type="PROSITE" id="PS00108">
    <property type="entry name" value="PROTEIN_KINASE_ST"/>
    <property type="match status" value="1"/>
</dbReference>
<dbReference type="PROSITE" id="PS50011">
    <property type="entry name" value="PROTEIN_KINASE_DOM"/>
    <property type="match status" value="1"/>
</dbReference>
<dbReference type="Gene3D" id="1.10.510.10">
    <property type="entry name" value="Transferase(Phosphotransferase) domain 1"/>
    <property type="match status" value="1"/>
</dbReference>
<keyword evidence="2" id="KW-0723">Serine/threonine-protein kinase</keyword>
<feature type="compositionally biased region" description="Gly residues" evidence="8">
    <location>
        <begin position="516"/>
        <end position="525"/>
    </location>
</feature>
<keyword evidence="6 7" id="KW-0067">ATP-binding</keyword>
<name>A0ABP4HQS2_9ACTN</name>
<evidence type="ECO:0000256" key="3">
    <source>
        <dbReference type="ARBA" id="ARBA00022679"/>
    </source>
</evidence>
<dbReference type="InterPro" id="IPR011009">
    <property type="entry name" value="Kinase-like_dom_sf"/>
</dbReference>
<keyword evidence="11" id="KW-1185">Reference proteome</keyword>
<feature type="compositionally biased region" description="Gly residues" evidence="8">
    <location>
        <begin position="374"/>
        <end position="390"/>
    </location>
</feature>
<sequence>MTAMETEGPETRLIDGRFELLDRLGGGGMGLVWRARDTALQREVALKEVRPPDPVMAAADPAAAWEMRERVLREARALARLQHPNVAIIHHIVDTAEHPHPWLVMELVHGGSLADLLARGPLSVPQAARIGRGVLGALRAVHAAGILHRDVKPENVLLRGDGTPVLTDFGIAAMHGSTSLTATGSLIGSPEYIAPERIRGREGDPSSDLWSLGMMLYVAVEGHHPLRRTSAIATLAAVLDEPLPPPVHAGRLLPVLAALLAKDPAARPDAAQLDQLLAAAETGATGAGSGAGAGYGAAAPWGADAPEAGYGAGWGAATGSGPLPGPPGGATTPLGSPFPPPAYGGSGEYPKQHQQPQPPQYGYPAYGYPNGGYQSGGYPAGGHPSGGYPGGPDPATPWTPGGGAPAGYPGQVGFPAQPGYPGQVGHPQPGGDTGPTGQGATAVRPPATRRGRAPLAVLSVAGVAAAGVLAWTLVPGGGTATHRSGGTAATGGTPGAIPPATPGTTGSGTASPSATGGAGGAGGAGVASAGPSAAQQDLLTPAGVRSVIAALRPQMSGTKVRELDVYPDFANAEAPTPSDAKLYDQLNYRGGAVTREPGGTIDSDTEMSDLQLYNWDVIPDILAKALATLNVPNPKTRYLIIGPDIITGAPSIRVYLADDYRDGYLETDPKGNVTRTYPSK</sequence>
<dbReference type="InterPro" id="IPR000719">
    <property type="entry name" value="Prot_kinase_dom"/>
</dbReference>
<protein>
    <recommendedName>
        <fullName evidence="1">non-specific serine/threonine protein kinase</fullName>
        <ecNumber evidence="1">2.7.11.1</ecNumber>
    </recommendedName>
</protein>
<feature type="region of interest" description="Disordered" evidence="8">
    <location>
        <begin position="320"/>
        <end position="359"/>
    </location>
</feature>
<evidence type="ECO:0000313" key="10">
    <source>
        <dbReference type="EMBL" id="GAA1275508.1"/>
    </source>
</evidence>
<proteinExistence type="predicted"/>
<organism evidence="10 11">
    <name type="scientific">Kitasatospora nipponensis</name>
    <dbReference type="NCBI Taxonomy" id="258049"/>
    <lineage>
        <taxon>Bacteria</taxon>
        <taxon>Bacillati</taxon>
        <taxon>Actinomycetota</taxon>
        <taxon>Actinomycetes</taxon>
        <taxon>Kitasatosporales</taxon>
        <taxon>Streptomycetaceae</taxon>
        <taxon>Kitasatospora</taxon>
    </lineage>
</organism>
<feature type="region of interest" description="Disordered" evidence="8">
    <location>
        <begin position="480"/>
        <end position="530"/>
    </location>
</feature>